<dbReference type="PROSITE" id="PS00770">
    <property type="entry name" value="AA_TRANSFER_CLASS_4"/>
    <property type="match status" value="1"/>
</dbReference>
<dbReference type="Gene3D" id="3.30.470.10">
    <property type="match status" value="1"/>
</dbReference>
<evidence type="ECO:0000256" key="11">
    <source>
        <dbReference type="RuleBase" id="RU004517"/>
    </source>
</evidence>
<keyword evidence="7 11" id="KW-0100">Branched-chain amino acid biosynthesis</keyword>
<dbReference type="GO" id="GO:0052656">
    <property type="term" value="F:L-isoleucine-2-oxoglutarate transaminase activity"/>
    <property type="evidence" value="ECO:0007669"/>
    <property type="project" value="RHEA"/>
</dbReference>
<name>A0A409WZD5_PSICY</name>
<evidence type="ECO:0000256" key="10">
    <source>
        <dbReference type="RuleBase" id="RU004516"/>
    </source>
</evidence>
<comment type="catalytic activity">
    <reaction evidence="11">
        <text>L-isoleucine + 2-oxoglutarate = (S)-3-methyl-2-oxopentanoate + L-glutamate</text>
        <dbReference type="Rhea" id="RHEA:24801"/>
        <dbReference type="ChEBI" id="CHEBI:16810"/>
        <dbReference type="ChEBI" id="CHEBI:29985"/>
        <dbReference type="ChEBI" id="CHEBI:35146"/>
        <dbReference type="ChEBI" id="CHEBI:58045"/>
        <dbReference type="EC" id="2.6.1.42"/>
    </reaction>
</comment>
<sequence length="396" mass="42651">MAIDHTQKINGNGAAPHHAELDASKLVVTLAKELKPVPDPETLVFGQTQTDHMLVVNYDPVVGWETPEIKPYGPLTLDPMSSCFHYCPNVFEGMKAYIGPNGEARLFRPEKNMARLARSAERVALPTFDTEAVLTLIKELIKVDARWIPTIPGYSLYIRPTIIGTRAALGVAASDSACLYILLSPAGPYFRGMAKGIPLLAVGESVRSWPGGTGGHKLGLNYAPGFLPQRIAAKQGYEQILWLLGDDEKITEVGAMNFFVAVQREDGDVDLITPALDGTILPGITRESTLALADAHTSSKITLPGVLPTQKIHTHERAITMEELAKQADAGKVLECFGVGTAVLVAPVSRIGWKGRDLVLPAHEGGLGPIGKGLEQTILAIQTGRKEFEGWSVPCL</sequence>
<dbReference type="InterPro" id="IPR018300">
    <property type="entry name" value="Aminotrans_IV_CS"/>
</dbReference>
<dbReference type="Pfam" id="PF01063">
    <property type="entry name" value="Aminotran_4"/>
    <property type="match status" value="1"/>
</dbReference>
<dbReference type="FunFam" id="3.30.470.10:FF:000002">
    <property type="entry name" value="Branched-chain-amino-acid aminotransferase"/>
    <property type="match status" value="1"/>
</dbReference>
<dbReference type="STRING" id="93625.A0A409WZD5"/>
<dbReference type="PIRSF" id="PIRSF006468">
    <property type="entry name" value="BCAT1"/>
    <property type="match status" value="1"/>
</dbReference>
<comment type="cofactor">
    <cofactor evidence="1 10">
        <name>pyridoxal 5'-phosphate</name>
        <dbReference type="ChEBI" id="CHEBI:597326"/>
    </cofactor>
</comment>
<dbReference type="GO" id="GO:0009098">
    <property type="term" value="P:L-leucine biosynthetic process"/>
    <property type="evidence" value="ECO:0007669"/>
    <property type="project" value="TreeGrafter"/>
</dbReference>
<dbReference type="EC" id="2.6.1.42" evidence="11"/>
<comment type="caution">
    <text evidence="12">The sequence shown here is derived from an EMBL/GenBank/DDBJ whole genome shotgun (WGS) entry which is preliminary data.</text>
</comment>
<dbReference type="InterPro" id="IPR043132">
    <property type="entry name" value="BCAT-like_C"/>
</dbReference>
<reference evidence="12 13" key="1">
    <citation type="journal article" date="2018" name="Evol. Lett.">
        <title>Horizontal gene cluster transfer increased hallucinogenic mushroom diversity.</title>
        <authorList>
            <person name="Reynolds H.T."/>
            <person name="Vijayakumar V."/>
            <person name="Gluck-Thaler E."/>
            <person name="Korotkin H.B."/>
            <person name="Matheny P.B."/>
            <person name="Slot J.C."/>
        </authorList>
    </citation>
    <scope>NUCLEOTIDE SEQUENCE [LARGE SCALE GENOMIC DNA]</scope>
    <source>
        <strain evidence="12 13">2631</strain>
    </source>
</reference>
<evidence type="ECO:0000256" key="9">
    <source>
        <dbReference type="RuleBase" id="RU004106"/>
    </source>
</evidence>
<dbReference type="InParanoid" id="A0A409WZD5"/>
<dbReference type="GO" id="GO:0005739">
    <property type="term" value="C:mitochondrion"/>
    <property type="evidence" value="ECO:0007669"/>
    <property type="project" value="TreeGrafter"/>
</dbReference>
<keyword evidence="3 11" id="KW-0032">Aminotransferase</keyword>
<feature type="modified residue" description="N6-(pyridoxal phosphate)lysine" evidence="8">
    <location>
        <position position="217"/>
    </location>
</feature>
<organism evidence="12 13">
    <name type="scientific">Psilocybe cyanescens</name>
    <dbReference type="NCBI Taxonomy" id="93625"/>
    <lineage>
        <taxon>Eukaryota</taxon>
        <taxon>Fungi</taxon>
        <taxon>Dikarya</taxon>
        <taxon>Basidiomycota</taxon>
        <taxon>Agaricomycotina</taxon>
        <taxon>Agaricomycetes</taxon>
        <taxon>Agaricomycetidae</taxon>
        <taxon>Agaricales</taxon>
        <taxon>Agaricineae</taxon>
        <taxon>Strophariaceae</taxon>
        <taxon>Psilocybe</taxon>
    </lineage>
</organism>
<evidence type="ECO:0000256" key="8">
    <source>
        <dbReference type="PIRSR" id="PIRSR006468-1"/>
    </source>
</evidence>
<dbReference type="AlphaFoldDB" id="A0A409WZD5"/>
<dbReference type="Proteomes" id="UP000283269">
    <property type="component" value="Unassembled WGS sequence"/>
</dbReference>
<dbReference type="GO" id="GO:0052654">
    <property type="term" value="F:L-leucine-2-oxoglutarate transaminase activity"/>
    <property type="evidence" value="ECO:0007669"/>
    <property type="project" value="RHEA"/>
</dbReference>
<evidence type="ECO:0000313" key="12">
    <source>
        <dbReference type="EMBL" id="PPQ83846.1"/>
    </source>
</evidence>
<keyword evidence="5 11" id="KW-0808">Transferase</keyword>
<evidence type="ECO:0000256" key="1">
    <source>
        <dbReference type="ARBA" id="ARBA00001933"/>
    </source>
</evidence>
<dbReference type="InterPro" id="IPR036038">
    <property type="entry name" value="Aminotransferase-like"/>
</dbReference>
<dbReference type="PANTHER" id="PTHR11825:SF44">
    <property type="entry name" value="BRANCHED-CHAIN-AMINO-ACID AMINOTRANSFERASE"/>
    <property type="match status" value="1"/>
</dbReference>
<dbReference type="InterPro" id="IPR001544">
    <property type="entry name" value="Aminotrans_IV"/>
</dbReference>
<dbReference type="OrthoDB" id="1732691at2759"/>
<evidence type="ECO:0000256" key="5">
    <source>
        <dbReference type="ARBA" id="ARBA00022679"/>
    </source>
</evidence>
<keyword evidence="4 11" id="KW-0028">Amino-acid biosynthesis</keyword>
<evidence type="ECO:0000256" key="2">
    <source>
        <dbReference type="ARBA" id="ARBA00009320"/>
    </source>
</evidence>
<dbReference type="InterPro" id="IPR005786">
    <property type="entry name" value="B_amino_transII"/>
</dbReference>
<evidence type="ECO:0000256" key="6">
    <source>
        <dbReference type="ARBA" id="ARBA00022898"/>
    </source>
</evidence>
<dbReference type="CDD" id="cd01557">
    <property type="entry name" value="BCAT_beta_family"/>
    <property type="match status" value="1"/>
</dbReference>
<dbReference type="InterPro" id="IPR043131">
    <property type="entry name" value="BCAT-like_N"/>
</dbReference>
<dbReference type="GO" id="GO:0009099">
    <property type="term" value="P:L-valine biosynthetic process"/>
    <property type="evidence" value="ECO:0007669"/>
    <property type="project" value="TreeGrafter"/>
</dbReference>
<accession>A0A409WZD5</accession>
<keyword evidence="13" id="KW-1185">Reference proteome</keyword>
<evidence type="ECO:0000256" key="7">
    <source>
        <dbReference type="ARBA" id="ARBA00023304"/>
    </source>
</evidence>
<gene>
    <name evidence="12" type="ORF">CVT25_000905</name>
</gene>
<comment type="catalytic activity">
    <reaction evidence="11">
        <text>L-leucine + 2-oxoglutarate = 4-methyl-2-oxopentanoate + L-glutamate</text>
        <dbReference type="Rhea" id="RHEA:18321"/>
        <dbReference type="ChEBI" id="CHEBI:16810"/>
        <dbReference type="ChEBI" id="CHEBI:17865"/>
        <dbReference type="ChEBI" id="CHEBI:29985"/>
        <dbReference type="ChEBI" id="CHEBI:57427"/>
        <dbReference type="EC" id="2.6.1.42"/>
    </reaction>
</comment>
<keyword evidence="6 10" id="KW-0663">Pyridoxal phosphate</keyword>
<dbReference type="Gene3D" id="3.20.10.10">
    <property type="entry name" value="D-amino Acid Aminotransferase, subunit A, domain 2"/>
    <property type="match status" value="1"/>
</dbReference>
<dbReference type="PANTHER" id="PTHR11825">
    <property type="entry name" value="SUBGROUP IIII AMINOTRANSFERASE"/>
    <property type="match status" value="1"/>
</dbReference>
<evidence type="ECO:0000256" key="4">
    <source>
        <dbReference type="ARBA" id="ARBA00022605"/>
    </source>
</evidence>
<protein>
    <recommendedName>
        <fullName evidence="11">Branched-chain-amino-acid aminotransferase</fullName>
        <ecNumber evidence="11">2.6.1.42</ecNumber>
    </recommendedName>
</protein>
<comment type="similarity">
    <text evidence="2 9">Belongs to the class-IV pyridoxal-phosphate-dependent aminotransferase family.</text>
</comment>
<dbReference type="InterPro" id="IPR033939">
    <property type="entry name" value="BCAT_family"/>
</dbReference>
<dbReference type="GO" id="GO:0052655">
    <property type="term" value="F:L-valine-2-oxoglutarate transaminase activity"/>
    <property type="evidence" value="ECO:0007669"/>
    <property type="project" value="RHEA"/>
</dbReference>
<comment type="catalytic activity">
    <reaction evidence="11">
        <text>L-valine + 2-oxoglutarate = 3-methyl-2-oxobutanoate + L-glutamate</text>
        <dbReference type="Rhea" id="RHEA:24813"/>
        <dbReference type="ChEBI" id="CHEBI:11851"/>
        <dbReference type="ChEBI" id="CHEBI:16810"/>
        <dbReference type="ChEBI" id="CHEBI:29985"/>
        <dbReference type="ChEBI" id="CHEBI:57762"/>
        <dbReference type="EC" id="2.6.1.42"/>
    </reaction>
</comment>
<proteinExistence type="inferred from homology"/>
<dbReference type="NCBIfam" id="TIGR01123">
    <property type="entry name" value="ilvE_II"/>
    <property type="match status" value="1"/>
</dbReference>
<dbReference type="EMBL" id="NHYD01002962">
    <property type="protein sequence ID" value="PPQ83846.1"/>
    <property type="molecule type" value="Genomic_DNA"/>
</dbReference>
<evidence type="ECO:0000256" key="3">
    <source>
        <dbReference type="ARBA" id="ARBA00022576"/>
    </source>
</evidence>
<dbReference type="NCBIfam" id="NF009897">
    <property type="entry name" value="PRK13357.1"/>
    <property type="match status" value="1"/>
</dbReference>
<dbReference type="SUPFAM" id="SSF56752">
    <property type="entry name" value="D-aminoacid aminotransferase-like PLP-dependent enzymes"/>
    <property type="match status" value="1"/>
</dbReference>
<evidence type="ECO:0000313" key="13">
    <source>
        <dbReference type="Proteomes" id="UP000283269"/>
    </source>
</evidence>